<comment type="caution">
    <text evidence="1">The sequence shown here is derived from an EMBL/GenBank/DDBJ whole genome shotgun (WGS) entry which is preliminary data.</text>
</comment>
<evidence type="ECO:0000313" key="2">
    <source>
        <dbReference type="Proteomes" id="UP000037136"/>
    </source>
</evidence>
<reference evidence="1 2" key="1">
    <citation type="journal article" date="2015" name="BMC Genomics">
        <title>Gene expression during zombie ant biting behavior reflects the complexity underlying fungal parasitic behavioral manipulation.</title>
        <authorList>
            <person name="de Bekker C."/>
            <person name="Ohm R.A."/>
            <person name="Loreto R.G."/>
            <person name="Sebastian A."/>
            <person name="Albert I."/>
            <person name="Merrow M."/>
            <person name="Brachmann A."/>
            <person name="Hughes D.P."/>
        </authorList>
    </citation>
    <scope>NUCLEOTIDE SEQUENCE [LARGE SCALE GENOMIC DNA]</scope>
    <source>
        <strain evidence="1 2">SC16a</strain>
    </source>
</reference>
<dbReference type="Proteomes" id="UP000037136">
    <property type="component" value="Unassembled WGS sequence"/>
</dbReference>
<name>A0A2A9PAB3_OPHUN</name>
<reference evidence="1 2" key="2">
    <citation type="journal article" date="2017" name="Sci. Rep.">
        <title>Ant-infecting Ophiocordyceps genomes reveal a high diversity of potential behavioral manipulation genes and a possible major role for enterotoxins.</title>
        <authorList>
            <person name="de Bekker C."/>
            <person name="Ohm R.A."/>
            <person name="Evans H.C."/>
            <person name="Brachmann A."/>
            <person name="Hughes D.P."/>
        </authorList>
    </citation>
    <scope>NUCLEOTIDE SEQUENCE [LARGE SCALE GENOMIC DNA]</scope>
    <source>
        <strain evidence="1 2">SC16a</strain>
    </source>
</reference>
<organism evidence="1 2">
    <name type="scientific">Ophiocordyceps unilateralis</name>
    <name type="common">Zombie-ant fungus</name>
    <name type="synonym">Torrubia unilateralis</name>
    <dbReference type="NCBI Taxonomy" id="268505"/>
    <lineage>
        <taxon>Eukaryota</taxon>
        <taxon>Fungi</taxon>
        <taxon>Dikarya</taxon>
        <taxon>Ascomycota</taxon>
        <taxon>Pezizomycotina</taxon>
        <taxon>Sordariomycetes</taxon>
        <taxon>Hypocreomycetidae</taxon>
        <taxon>Hypocreales</taxon>
        <taxon>Ophiocordycipitaceae</taxon>
        <taxon>Ophiocordyceps</taxon>
    </lineage>
</organism>
<accession>A0A2A9PAB3</accession>
<gene>
    <name evidence="1" type="ORF">XA68_14585</name>
</gene>
<sequence length="75" mass="8483">MLLFGYHQPLYPSSRGFTSQSNELKLQLQPRKPFSPPCVSEFECSMIGNQRNLTIATAKRTCINDFLGSDPRSKC</sequence>
<keyword evidence="2" id="KW-1185">Reference proteome</keyword>
<dbReference type="AlphaFoldDB" id="A0A2A9PAB3"/>
<protein>
    <submittedName>
        <fullName evidence="1">Uncharacterized protein</fullName>
    </submittedName>
</protein>
<proteinExistence type="predicted"/>
<dbReference type="EMBL" id="LAZP02000367">
    <property type="protein sequence ID" value="PFH57776.1"/>
    <property type="molecule type" value="Genomic_DNA"/>
</dbReference>
<evidence type="ECO:0000313" key="1">
    <source>
        <dbReference type="EMBL" id="PFH57776.1"/>
    </source>
</evidence>